<protein>
    <submittedName>
        <fullName evidence="1">Uncharacterized protein</fullName>
    </submittedName>
</protein>
<evidence type="ECO:0000313" key="1">
    <source>
        <dbReference type="EMBL" id="OGG59637.1"/>
    </source>
</evidence>
<accession>A0A1F6DE98</accession>
<organism evidence="1 2">
    <name type="scientific">Candidatus Kaiserbacteria bacterium RIFCSPHIGHO2_02_FULL_50_50</name>
    <dbReference type="NCBI Taxonomy" id="1798492"/>
    <lineage>
        <taxon>Bacteria</taxon>
        <taxon>Candidatus Kaiseribacteriota</taxon>
    </lineage>
</organism>
<dbReference type="Proteomes" id="UP000178794">
    <property type="component" value="Unassembled WGS sequence"/>
</dbReference>
<gene>
    <name evidence="1" type="ORF">A3C89_00265</name>
</gene>
<dbReference type="AlphaFoldDB" id="A0A1F6DE98"/>
<name>A0A1F6DE98_9BACT</name>
<dbReference type="EMBL" id="MFLF01000013">
    <property type="protein sequence ID" value="OGG59637.1"/>
    <property type="molecule type" value="Genomic_DNA"/>
</dbReference>
<evidence type="ECO:0000313" key="2">
    <source>
        <dbReference type="Proteomes" id="UP000178794"/>
    </source>
</evidence>
<sequence>MNIAFVATRRAAVGDNVVVALEGEADWFHGAATCCGAVARVYVDVFTPKARRAVVGVAITHNKSSALRAGEVLWCPSEAFHSFYI</sequence>
<reference evidence="1 2" key="1">
    <citation type="journal article" date="2016" name="Nat. Commun.">
        <title>Thousands of microbial genomes shed light on interconnected biogeochemical processes in an aquifer system.</title>
        <authorList>
            <person name="Anantharaman K."/>
            <person name="Brown C.T."/>
            <person name="Hug L.A."/>
            <person name="Sharon I."/>
            <person name="Castelle C.J."/>
            <person name="Probst A.J."/>
            <person name="Thomas B.C."/>
            <person name="Singh A."/>
            <person name="Wilkins M.J."/>
            <person name="Karaoz U."/>
            <person name="Brodie E.L."/>
            <person name="Williams K.H."/>
            <person name="Hubbard S.S."/>
            <person name="Banfield J.F."/>
        </authorList>
    </citation>
    <scope>NUCLEOTIDE SEQUENCE [LARGE SCALE GENOMIC DNA]</scope>
</reference>
<proteinExistence type="predicted"/>
<comment type="caution">
    <text evidence="1">The sequence shown here is derived from an EMBL/GenBank/DDBJ whole genome shotgun (WGS) entry which is preliminary data.</text>
</comment>